<evidence type="ECO:0000256" key="1">
    <source>
        <dbReference type="SAM" id="MobiDB-lite"/>
    </source>
</evidence>
<gene>
    <name evidence="2" type="ORF">PPROV_000554800</name>
</gene>
<keyword evidence="3" id="KW-1185">Reference proteome</keyword>
<dbReference type="OrthoDB" id="733571at2759"/>
<dbReference type="EMBL" id="BNJQ01000014">
    <property type="protein sequence ID" value="GHP06804.1"/>
    <property type="molecule type" value="Genomic_DNA"/>
</dbReference>
<feature type="region of interest" description="Disordered" evidence="1">
    <location>
        <begin position="227"/>
        <end position="286"/>
    </location>
</feature>
<protein>
    <submittedName>
        <fullName evidence="2">Uncharacterized protein</fullName>
    </submittedName>
</protein>
<name>A0A830HI60_9CHLO</name>
<dbReference type="PANTHER" id="PTHR31182:SF21">
    <property type="entry name" value="C2 NT-TYPE DOMAIN-CONTAINING PROTEIN"/>
    <property type="match status" value="1"/>
</dbReference>
<feature type="compositionally biased region" description="Basic and acidic residues" evidence="1">
    <location>
        <begin position="1"/>
        <end position="12"/>
    </location>
</feature>
<feature type="compositionally biased region" description="Polar residues" evidence="1">
    <location>
        <begin position="13"/>
        <end position="26"/>
    </location>
</feature>
<feature type="region of interest" description="Disordered" evidence="1">
    <location>
        <begin position="1"/>
        <end position="40"/>
    </location>
</feature>
<feature type="region of interest" description="Disordered" evidence="1">
    <location>
        <begin position="76"/>
        <end position="95"/>
    </location>
</feature>
<dbReference type="AlphaFoldDB" id="A0A830HI60"/>
<evidence type="ECO:0000313" key="3">
    <source>
        <dbReference type="Proteomes" id="UP000660262"/>
    </source>
</evidence>
<reference evidence="2" key="1">
    <citation type="submission" date="2020-10" db="EMBL/GenBank/DDBJ databases">
        <title>Unveiling of a novel bifunctional photoreceptor, Dualchrome1, isolated from a cosmopolitan green alga.</title>
        <authorList>
            <person name="Suzuki S."/>
            <person name="Kawachi M."/>
        </authorList>
    </citation>
    <scope>NUCLEOTIDE SEQUENCE</scope>
    <source>
        <strain evidence="2">NIES 2893</strain>
    </source>
</reference>
<organism evidence="2 3">
    <name type="scientific">Pycnococcus provasolii</name>
    <dbReference type="NCBI Taxonomy" id="41880"/>
    <lineage>
        <taxon>Eukaryota</taxon>
        <taxon>Viridiplantae</taxon>
        <taxon>Chlorophyta</taxon>
        <taxon>Pseudoscourfieldiophyceae</taxon>
        <taxon>Pseudoscourfieldiales</taxon>
        <taxon>Pycnococcaceae</taxon>
        <taxon>Pycnococcus</taxon>
    </lineage>
</organism>
<evidence type="ECO:0000313" key="2">
    <source>
        <dbReference type="EMBL" id="GHP06804.1"/>
    </source>
</evidence>
<sequence>MAAHSSERESKHPSTSTPTQAPQEQSADLECPPSTGDTPLRVSKAALAQCLLAKPERLEDGWIRLVLPERERAIMSERKDGESDDHVSTSEEESTEWRWTVEARLGSFDQTSASVGGSGACACIAVAIAEAYASYGLRADSKADFSDPGGIGVPHSRGELDAVVAAGSRWWRGACQLEEVRVQHAQHGFHLDLESALEARRSLAKVIESSTAGDTLADDASSALRAMAEAPPPPAKQVDAASSTDPGEDETGKADGQTEEVGSPAVHGAEGRRGSTETAPLELPPGYDLAVDHAQSFVGFLPPPPETPLADFLAGAPDVRSMFRDAASACASTPRGACFIAGWNDHWFTVFFTQGGSTAYLVDTLGSRLFEGCSRSYCIRFPNKCPEETSLSSNGAADDDASFWRNEACDAAGARSLCAYLELHAARSVLAEVARGSTESSLEPDLRRLQMELRVLRCTG</sequence>
<comment type="caution">
    <text evidence="2">The sequence shown here is derived from an EMBL/GenBank/DDBJ whole genome shotgun (WGS) entry which is preliminary data.</text>
</comment>
<dbReference type="Proteomes" id="UP000660262">
    <property type="component" value="Unassembled WGS sequence"/>
</dbReference>
<proteinExistence type="predicted"/>
<dbReference type="PANTHER" id="PTHR31182">
    <property type="entry name" value="C2 NT-TYPE DOMAIN-CONTAINING PROTEIN"/>
    <property type="match status" value="1"/>
</dbReference>
<accession>A0A830HI60</accession>